<feature type="region of interest" description="Disordered" evidence="1">
    <location>
        <begin position="1"/>
        <end position="63"/>
    </location>
</feature>
<evidence type="ECO:0000256" key="1">
    <source>
        <dbReference type="SAM" id="MobiDB-lite"/>
    </source>
</evidence>
<organism evidence="3 4">
    <name type="scientific">Elysia crispata</name>
    <name type="common">lettuce slug</name>
    <dbReference type="NCBI Taxonomy" id="231223"/>
    <lineage>
        <taxon>Eukaryota</taxon>
        <taxon>Metazoa</taxon>
        <taxon>Spiralia</taxon>
        <taxon>Lophotrochozoa</taxon>
        <taxon>Mollusca</taxon>
        <taxon>Gastropoda</taxon>
        <taxon>Heterobranchia</taxon>
        <taxon>Euthyneura</taxon>
        <taxon>Panpulmonata</taxon>
        <taxon>Sacoglossa</taxon>
        <taxon>Placobranchoidea</taxon>
        <taxon>Plakobranchidae</taxon>
        <taxon>Elysia</taxon>
    </lineage>
</organism>
<feature type="compositionally biased region" description="Polar residues" evidence="1">
    <location>
        <begin position="197"/>
        <end position="208"/>
    </location>
</feature>
<feature type="compositionally biased region" description="Basic and acidic residues" evidence="1">
    <location>
        <begin position="370"/>
        <end position="382"/>
    </location>
</feature>
<dbReference type="AlphaFoldDB" id="A0AAE1ADI4"/>
<dbReference type="PROSITE" id="PS00036">
    <property type="entry name" value="BZIP_BASIC"/>
    <property type="match status" value="1"/>
</dbReference>
<feature type="region of interest" description="Disordered" evidence="1">
    <location>
        <begin position="483"/>
        <end position="516"/>
    </location>
</feature>
<keyword evidence="4" id="KW-1185">Reference proteome</keyword>
<protein>
    <recommendedName>
        <fullName evidence="2">BZIP domain-containing protein</fullName>
    </recommendedName>
</protein>
<dbReference type="InterPro" id="IPR046347">
    <property type="entry name" value="bZIP_sf"/>
</dbReference>
<proteinExistence type="predicted"/>
<name>A0AAE1ADI4_9GAST</name>
<dbReference type="CDD" id="cd14686">
    <property type="entry name" value="bZIP"/>
    <property type="match status" value="1"/>
</dbReference>
<feature type="compositionally biased region" description="Basic and acidic residues" evidence="1">
    <location>
        <begin position="31"/>
        <end position="52"/>
    </location>
</feature>
<dbReference type="GO" id="GO:0003700">
    <property type="term" value="F:DNA-binding transcription factor activity"/>
    <property type="evidence" value="ECO:0007669"/>
    <property type="project" value="InterPro"/>
</dbReference>
<feature type="region of interest" description="Disordered" evidence="1">
    <location>
        <begin position="130"/>
        <end position="166"/>
    </location>
</feature>
<feature type="compositionally biased region" description="Polar residues" evidence="1">
    <location>
        <begin position="231"/>
        <end position="244"/>
    </location>
</feature>
<comment type="caution">
    <text evidence="3">The sequence shown here is derived from an EMBL/GenBank/DDBJ whole genome shotgun (WGS) entry which is preliminary data.</text>
</comment>
<feature type="compositionally biased region" description="Polar residues" evidence="1">
    <location>
        <begin position="271"/>
        <end position="288"/>
    </location>
</feature>
<evidence type="ECO:0000313" key="3">
    <source>
        <dbReference type="EMBL" id="KAK3785914.1"/>
    </source>
</evidence>
<dbReference type="SUPFAM" id="SSF57959">
    <property type="entry name" value="Leucine zipper domain"/>
    <property type="match status" value="1"/>
</dbReference>
<accession>A0AAE1ADI4</accession>
<dbReference type="Gene3D" id="1.20.5.170">
    <property type="match status" value="1"/>
</dbReference>
<dbReference type="InterPro" id="IPR004827">
    <property type="entry name" value="bZIP"/>
</dbReference>
<feature type="compositionally biased region" description="Polar residues" evidence="1">
    <location>
        <begin position="130"/>
        <end position="156"/>
    </location>
</feature>
<dbReference type="EMBL" id="JAWDGP010002047">
    <property type="protein sequence ID" value="KAK3785914.1"/>
    <property type="molecule type" value="Genomic_DNA"/>
</dbReference>
<feature type="region of interest" description="Disordered" evidence="1">
    <location>
        <begin position="269"/>
        <end position="288"/>
    </location>
</feature>
<dbReference type="Proteomes" id="UP001283361">
    <property type="component" value="Unassembled WGS sequence"/>
</dbReference>
<evidence type="ECO:0000313" key="4">
    <source>
        <dbReference type="Proteomes" id="UP001283361"/>
    </source>
</evidence>
<feature type="region of interest" description="Disordered" evidence="1">
    <location>
        <begin position="370"/>
        <end position="393"/>
    </location>
</feature>
<feature type="compositionally biased region" description="Low complexity" evidence="1">
    <location>
        <begin position="245"/>
        <end position="261"/>
    </location>
</feature>
<feature type="region of interest" description="Disordered" evidence="1">
    <location>
        <begin position="181"/>
        <end position="261"/>
    </location>
</feature>
<gene>
    <name evidence="3" type="ORF">RRG08_033022</name>
</gene>
<evidence type="ECO:0000259" key="2">
    <source>
        <dbReference type="PROSITE" id="PS50217"/>
    </source>
</evidence>
<sequence>MARWKLKQSKTSSTHHKMSDQPRRNGGGRRRTQDEANLTHEEAKKKQKNREAAKKHREKKEKTLMALKKENEILEAKNEEYTETQRKLKEFIAQAEKLIQQHIEAGCNLPEELRDWKSSTDQSLQNNPVAMEQNSSDSCTSSGASPAVGNTSSTAQPLHDAPTSGVEARDPMALFSGESLRPIAQSSPRSEPRARQCSVSPSEKQTVGNPLGGPQLLLAHLKPSCRRHTVPMNQGDNQSATQSAQGGQLTSSSNLQQQSHQVLTLKAVSQPPFSSSGHSIVQQNGGQPAKTSVLHFMGKTYKVIYRENGRYQLVEIQGTLSKQTMDTSETDSSIVPDDRGSIVADASRTSNMTGNIPAAELLGDFEKTTKELSTDTSAHEDASTSYNGLRDNSWGGEQQPQYNYFINSVESTFTQQETAMLDNTCYSYTDDLNLSETPQHILRQIQIPTFQQQSRESNQSFGSTAYADSRSLSAVGTKLTSSTQVRGLPSVAAPPSSGLRHAVESEERTGLSAKTPVPCAPAILDMLSESEVLPSLQDEIKESLSSL</sequence>
<reference evidence="3" key="1">
    <citation type="journal article" date="2023" name="G3 (Bethesda)">
        <title>A reference genome for the long-term kleptoplast-retaining sea slug Elysia crispata morphotype clarki.</title>
        <authorList>
            <person name="Eastman K.E."/>
            <person name="Pendleton A.L."/>
            <person name="Shaikh M.A."/>
            <person name="Suttiyut T."/>
            <person name="Ogas R."/>
            <person name="Tomko P."/>
            <person name="Gavelis G."/>
            <person name="Widhalm J.R."/>
            <person name="Wisecaver J.H."/>
        </authorList>
    </citation>
    <scope>NUCLEOTIDE SEQUENCE</scope>
    <source>
        <strain evidence="3">ECLA1</strain>
    </source>
</reference>
<dbReference type="PROSITE" id="PS50217">
    <property type="entry name" value="BZIP"/>
    <property type="match status" value="1"/>
</dbReference>
<feature type="domain" description="BZIP" evidence="2">
    <location>
        <begin position="39"/>
        <end position="102"/>
    </location>
</feature>
<feature type="compositionally biased region" description="Basic residues" evidence="1">
    <location>
        <begin position="1"/>
        <end position="16"/>
    </location>
</feature>